<dbReference type="InterPro" id="IPR025985">
    <property type="entry name" value="YnbE"/>
</dbReference>
<organism evidence="1 2">
    <name type="scientific">Novosphingobium umbonatum</name>
    <dbReference type="NCBI Taxonomy" id="1908524"/>
    <lineage>
        <taxon>Bacteria</taxon>
        <taxon>Pseudomonadati</taxon>
        <taxon>Pseudomonadota</taxon>
        <taxon>Alphaproteobacteria</taxon>
        <taxon>Sphingomonadales</taxon>
        <taxon>Sphingomonadaceae</taxon>
        <taxon>Novosphingobium</taxon>
    </lineage>
</organism>
<reference evidence="1 2" key="1">
    <citation type="submission" date="2019-01" db="EMBL/GenBank/DDBJ databases">
        <authorList>
            <person name="Chen W.-M."/>
        </authorList>
    </citation>
    <scope>NUCLEOTIDE SEQUENCE [LARGE SCALE GENOMIC DNA]</scope>
    <source>
        <strain evidence="1 2">FSY-9</strain>
    </source>
</reference>
<proteinExistence type="predicted"/>
<evidence type="ECO:0000313" key="2">
    <source>
        <dbReference type="Proteomes" id="UP000282837"/>
    </source>
</evidence>
<keyword evidence="2" id="KW-1185">Reference proteome</keyword>
<dbReference type="Proteomes" id="UP000282837">
    <property type="component" value="Unassembled WGS sequence"/>
</dbReference>
<accession>A0A3S2VRI8</accession>
<comment type="caution">
    <text evidence="1">The sequence shown here is derived from an EMBL/GenBank/DDBJ whole genome shotgun (WGS) entry which is preliminary data.</text>
</comment>
<protein>
    <submittedName>
        <fullName evidence="1">YnbE family lipoprotein</fullName>
    </submittedName>
</protein>
<dbReference type="PROSITE" id="PS51257">
    <property type="entry name" value="PROKAR_LIPOPROTEIN"/>
    <property type="match status" value="1"/>
</dbReference>
<dbReference type="AlphaFoldDB" id="A0A3S2VRI8"/>
<dbReference type="Pfam" id="PF13617">
    <property type="entry name" value="Lipoprotein_19"/>
    <property type="match status" value="1"/>
</dbReference>
<sequence>MIHAKSFRGLKVVSQGLVLGAMASALSGCITVQAPDKPIVIELNIAITQDVTYRLAPDAAKTIQNNQGIF</sequence>
<evidence type="ECO:0000313" key="1">
    <source>
        <dbReference type="EMBL" id="RVU03822.1"/>
    </source>
</evidence>
<name>A0A3S2VRI8_9SPHN</name>
<dbReference type="EMBL" id="SACO01000012">
    <property type="protein sequence ID" value="RVU03822.1"/>
    <property type="molecule type" value="Genomic_DNA"/>
</dbReference>
<keyword evidence="1" id="KW-0449">Lipoprotein</keyword>
<gene>
    <name evidence="1" type="ORF">EOE18_14220</name>
</gene>
<dbReference type="OrthoDB" id="7428332at2"/>